<feature type="region of interest" description="Disordered" evidence="1">
    <location>
        <begin position="84"/>
        <end position="107"/>
    </location>
</feature>
<proteinExistence type="predicted"/>
<evidence type="ECO:0000313" key="3">
    <source>
        <dbReference type="Proteomes" id="UP001430356"/>
    </source>
</evidence>
<organism evidence="2 3">
    <name type="scientific">Novymonas esmeraldas</name>
    <dbReference type="NCBI Taxonomy" id="1808958"/>
    <lineage>
        <taxon>Eukaryota</taxon>
        <taxon>Discoba</taxon>
        <taxon>Euglenozoa</taxon>
        <taxon>Kinetoplastea</taxon>
        <taxon>Metakinetoplastina</taxon>
        <taxon>Trypanosomatida</taxon>
        <taxon>Trypanosomatidae</taxon>
        <taxon>Novymonas</taxon>
    </lineage>
</organism>
<dbReference type="EMBL" id="JAECZO010000044">
    <property type="protein sequence ID" value="KAK7194931.1"/>
    <property type="molecule type" value="Genomic_DNA"/>
</dbReference>
<evidence type="ECO:0008006" key="4">
    <source>
        <dbReference type="Google" id="ProtNLM"/>
    </source>
</evidence>
<protein>
    <recommendedName>
        <fullName evidence="4">DUF393 domain-containing protein</fullName>
    </recommendedName>
</protein>
<accession>A0AAW0EN09</accession>
<name>A0AAW0EN09_9TRYP</name>
<comment type="caution">
    <text evidence="2">The sequence shown here is derived from an EMBL/GenBank/DDBJ whole genome shotgun (WGS) entry which is preliminary data.</text>
</comment>
<dbReference type="AlphaFoldDB" id="A0AAW0EN09"/>
<reference evidence="2 3" key="1">
    <citation type="journal article" date="2021" name="MBio">
        <title>A New Model Trypanosomatid, Novymonas esmeraldas: Genomic Perception of Its 'Candidatus Pandoraea novymonadis' Endosymbiont.</title>
        <authorList>
            <person name="Zakharova A."/>
            <person name="Saura A."/>
            <person name="Butenko A."/>
            <person name="Podesvova L."/>
            <person name="Warmusova S."/>
            <person name="Kostygov A.Y."/>
            <person name="Nenarokova A."/>
            <person name="Lukes J."/>
            <person name="Opperdoes F.R."/>
            <person name="Yurchenko V."/>
        </authorList>
    </citation>
    <scope>NUCLEOTIDE SEQUENCE [LARGE SCALE GENOMIC DNA]</scope>
    <source>
        <strain evidence="2 3">E262AT.01</strain>
    </source>
</reference>
<evidence type="ECO:0000256" key="1">
    <source>
        <dbReference type="SAM" id="MobiDB-lite"/>
    </source>
</evidence>
<evidence type="ECO:0000313" key="2">
    <source>
        <dbReference type="EMBL" id="KAK7194931.1"/>
    </source>
</evidence>
<feature type="compositionally biased region" description="Low complexity" evidence="1">
    <location>
        <begin position="90"/>
        <end position="104"/>
    </location>
</feature>
<keyword evidence="3" id="KW-1185">Reference proteome</keyword>
<sequence length="265" mass="29626">MKRFSGSHYRQLLTRLPRNLLIFDGHCLLCQARVRYVLERNFSFFSLMNYATSEVEKEMSAGLDRHRIHCASLHSQEGTDVRRSFLHSRASSSSSTSSSSASPPTTLPEPEDLVLLCIEKVPSRAASFLARARPRGVAADDRALFHTGGGATAASPSRASASTAATSSARLVTADETDLLVSTNYLAMCRVGMHLDRTLTRALFRLVYTVVPTAVGDWWFSRYVCGRRRRLWGTSEQDAAVEDGIIDGMRERRWTWRSAHRAARR</sequence>
<dbReference type="Proteomes" id="UP001430356">
    <property type="component" value="Unassembled WGS sequence"/>
</dbReference>
<gene>
    <name evidence="2" type="ORF">NESM_000415400</name>
</gene>